<dbReference type="SUPFAM" id="SSF103473">
    <property type="entry name" value="MFS general substrate transporter"/>
    <property type="match status" value="1"/>
</dbReference>
<geneLocation type="plasmid" evidence="9">
    <name>pretnxc12e</name>
</geneLocation>
<dbReference type="InterPro" id="IPR011701">
    <property type="entry name" value="MFS"/>
</dbReference>
<evidence type="ECO:0000256" key="2">
    <source>
        <dbReference type="ARBA" id="ARBA00022475"/>
    </source>
</evidence>
<reference evidence="8 9" key="1">
    <citation type="submission" date="2017-04" db="EMBL/GenBank/DDBJ databases">
        <title>Complete genome sequences of Rhizobium genomic linages associated to common bean (phaseolus vulgaris).</title>
        <authorList>
            <person name="Santamaria R.I."/>
            <person name="Bustos P."/>
            <person name="Perez-Carrascal O."/>
            <person name="Martinez-Flores I."/>
            <person name="Juarez S."/>
            <person name="Lozano L."/>
            <person name="Miranda F."/>
            <person name="Vinuesa P."/>
            <person name="Martinez-Romero E."/>
            <person name="Cevallos M.A."/>
            <person name="Romero D."/>
            <person name="Davila G."/>
            <person name="Gonzalez V."/>
        </authorList>
    </citation>
    <scope>NUCLEOTIDE SEQUENCE [LARGE SCALE GENOMIC DNA]</scope>
    <source>
        <strain evidence="8 9">NXC12</strain>
        <plasmid evidence="9">pretnxc12e</plasmid>
    </source>
</reference>
<keyword evidence="5 7" id="KW-0472">Membrane</keyword>
<keyword evidence="3 7" id="KW-0812">Transmembrane</keyword>
<keyword evidence="8" id="KW-0614">Plasmid</keyword>
<feature type="transmembrane region" description="Helical" evidence="7">
    <location>
        <begin position="217"/>
        <end position="241"/>
    </location>
</feature>
<protein>
    <submittedName>
        <fullName evidence="8">Major facilitator superfamily protein</fullName>
    </submittedName>
</protein>
<evidence type="ECO:0000256" key="5">
    <source>
        <dbReference type="ARBA" id="ARBA00023136"/>
    </source>
</evidence>
<keyword evidence="4 7" id="KW-1133">Transmembrane helix</keyword>
<feature type="transmembrane region" description="Helical" evidence="7">
    <location>
        <begin position="175"/>
        <end position="197"/>
    </location>
</feature>
<dbReference type="EMBL" id="CP020911">
    <property type="protein sequence ID" value="ARQ13630.1"/>
    <property type="molecule type" value="Genomic_DNA"/>
</dbReference>
<evidence type="ECO:0000256" key="6">
    <source>
        <dbReference type="SAM" id="MobiDB-lite"/>
    </source>
</evidence>
<feature type="transmembrane region" description="Helical" evidence="7">
    <location>
        <begin position="21"/>
        <end position="47"/>
    </location>
</feature>
<proteinExistence type="predicted"/>
<dbReference type="Proteomes" id="UP000194159">
    <property type="component" value="Plasmid pRetNXC12e"/>
</dbReference>
<dbReference type="AlphaFoldDB" id="A0AAN1EN29"/>
<accession>A0AAN1EN29</accession>
<evidence type="ECO:0000256" key="4">
    <source>
        <dbReference type="ARBA" id="ARBA00022989"/>
    </source>
</evidence>
<comment type="subcellular location">
    <subcellularLocation>
        <location evidence="1">Cell membrane</location>
        <topology evidence="1">Multi-pass membrane protein</topology>
    </subcellularLocation>
</comment>
<dbReference type="GO" id="GO:0022857">
    <property type="term" value="F:transmembrane transporter activity"/>
    <property type="evidence" value="ECO:0007669"/>
    <property type="project" value="InterPro"/>
</dbReference>
<dbReference type="Gene3D" id="1.20.1250.20">
    <property type="entry name" value="MFS general substrate transporter like domains"/>
    <property type="match status" value="1"/>
</dbReference>
<sequence>MRKPTVEAMISYTTGELGRGWAVGLSAALDEAGATLGPLIAALILFLRGDYRTAYALLTISVVLSIMALIAARLTFPVPERSEQGRTATAKTLGLPYWLYMGAGALLAAGLLSYELGAYHLERTRTVPSEWIPVLLAFSTGSGVAANLILGRLYDWSEKVALTVGIALSACFAPVLLRGGIAMAVIAMPLWGIGYAVQDTLLKSIIAGLLPEGRRGLGFGMFYSAYGGGWLLGSVATGLLYDRSTLRLPRSSQPHSLHPFRSFSWLEGRRVGRRRKTGRNSPCETLRLRSFATAAKHKRFAAQNHRGHIVAGDARRGSLARGKSQTAGMKIALSNASSSREVSRAAAGSE</sequence>
<feature type="transmembrane region" description="Helical" evidence="7">
    <location>
        <begin position="97"/>
        <end position="119"/>
    </location>
</feature>
<evidence type="ECO:0000313" key="9">
    <source>
        <dbReference type="Proteomes" id="UP000194159"/>
    </source>
</evidence>
<feature type="compositionally biased region" description="Low complexity" evidence="6">
    <location>
        <begin position="332"/>
        <end position="350"/>
    </location>
</feature>
<dbReference type="InterPro" id="IPR052425">
    <property type="entry name" value="Uncharacterized_MFS-type"/>
</dbReference>
<feature type="transmembrane region" description="Helical" evidence="7">
    <location>
        <begin position="131"/>
        <end position="154"/>
    </location>
</feature>
<dbReference type="Pfam" id="PF07690">
    <property type="entry name" value="MFS_1"/>
    <property type="match status" value="1"/>
</dbReference>
<dbReference type="PANTHER" id="PTHR42688">
    <property type="entry name" value="CONSERVED PROTEIN"/>
    <property type="match status" value="1"/>
</dbReference>
<feature type="transmembrane region" description="Helical" evidence="7">
    <location>
        <begin position="53"/>
        <end position="76"/>
    </location>
</feature>
<evidence type="ECO:0000313" key="8">
    <source>
        <dbReference type="EMBL" id="ARQ13630.1"/>
    </source>
</evidence>
<evidence type="ECO:0000256" key="1">
    <source>
        <dbReference type="ARBA" id="ARBA00004651"/>
    </source>
</evidence>
<feature type="region of interest" description="Disordered" evidence="6">
    <location>
        <begin position="315"/>
        <end position="350"/>
    </location>
</feature>
<dbReference type="InterPro" id="IPR036259">
    <property type="entry name" value="MFS_trans_sf"/>
</dbReference>
<evidence type="ECO:0000256" key="7">
    <source>
        <dbReference type="SAM" id="Phobius"/>
    </source>
</evidence>
<dbReference type="GO" id="GO:0005886">
    <property type="term" value="C:plasma membrane"/>
    <property type="evidence" value="ECO:0007669"/>
    <property type="project" value="UniProtKB-SubCell"/>
</dbReference>
<dbReference type="PANTHER" id="PTHR42688:SF1">
    <property type="entry name" value="BLR5212 PROTEIN"/>
    <property type="match status" value="1"/>
</dbReference>
<evidence type="ECO:0000256" key="3">
    <source>
        <dbReference type="ARBA" id="ARBA00022692"/>
    </source>
</evidence>
<organism evidence="8 9">
    <name type="scientific">Rhizobium etli</name>
    <dbReference type="NCBI Taxonomy" id="29449"/>
    <lineage>
        <taxon>Bacteria</taxon>
        <taxon>Pseudomonadati</taxon>
        <taxon>Pseudomonadota</taxon>
        <taxon>Alphaproteobacteria</taxon>
        <taxon>Hyphomicrobiales</taxon>
        <taxon>Rhizobiaceae</taxon>
        <taxon>Rhizobium/Agrobacterium group</taxon>
        <taxon>Rhizobium</taxon>
    </lineage>
</organism>
<gene>
    <name evidence="8" type="ORF">NXC12_PE00027</name>
</gene>
<name>A0AAN1EN29_RHIET</name>
<keyword evidence="2" id="KW-1003">Cell membrane</keyword>